<dbReference type="GO" id="GO:0005254">
    <property type="term" value="F:chloride channel activity"/>
    <property type="evidence" value="ECO:0007669"/>
    <property type="project" value="InterPro"/>
</dbReference>
<evidence type="ECO:0000256" key="1">
    <source>
        <dbReference type="ARBA" id="ARBA00004651"/>
    </source>
</evidence>
<dbReference type="OrthoDB" id="445589at2"/>
<keyword evidence="3" id="KW-1003">Cell membrane</keyword>
<feature type="transmembrane region" description="Helical" evidence="9">
    <location>
        <begin position="20"/>
        <end position="41"/>
    </location>
</feature>
<name>A0A0F5K210_9BURK</name>
<evidence type="ECO:0000256" key="8">
    <source>
        <dbReference type="ARBA" id="ARBA00034708"/>
    </source>
</evidence>
<evidence type="ECO:0000256" key="3">
    <source>
        <dbReference type="ARBA" id="ARBA00022475"/>
    </source>
</evidence>
<comment type="subcellular location">
    <subcellularLocation>
        <location evidence="1">Cell membrane</location>
        <topology evidence="1">Multi-pass membrane protein</topology>
    </subcellularLocation>
</comment>
<keyword evidence="7 9" id="KW-0472">Membrane</keyword>
<reference evidence="10 11" key="1">
    <citation type="submission" date="2015-03" db="EMBL/GenBank/DDBJ databases">
        <title>Draft Genome Sequence of Burkholderia andropogonis type strain ICMP2807, isolated from Sorghum bicolor.</title>
        <authorList>
            <person name="Lopes-Santos L."/>
            <person name="Castro D.B."/>
            <person name="Ottoboni L.M."/>
            <person name="Park D."/>
            <person name="Weirc B.S."/>
            <person name="Destefano S.A."/>
        </authorList>
    </citation>
    <scope>NUCLEOTIDE SEQUENCE [LARGE SCALE GENOMIC DNA]</scope>
    <source>
        <strain evidence="10 11">ICMP2807</strain>
    </source>
</reference>
<feature type="transmembrane region" description="Helical" evidence="9">
    <location>
        <begin position="225"/>
        <end position="256"/>
    </location>
</feature>
<evidence type="ECO:0000313" key="11">
    <source>
        <dbReference type="Proteomes" id="UP000033618"/>
    </source>
</evidence>
<dbReference type="EMBL" id="LAQU01000006">
    <property type="protein sequence ID" value="KKB64118.1"/>
    <property type="molecule type" value="Genomic_DNA"/>
</dbReference>
<sequence>MIVRPKLSWFKMLFIWRGSVLRTVLPPLGLVLAASLLALAWHTWHPASSLRLDLHLDSRPFSLIGIALAIFVGFRNTASYDRFWEGRKLWGALLNDTRSLARQASSLTTLAADDQRVRGFVMLLVSFTYSLKHQLRSSDDRSDLNRLLPPVLADRISAAEYRPAMVLVLLGETLRQWRDDGVVSEWMAARIDEKLSSLADVVGGCERLSNTLIPFSYDVLLHRTVYFYCLLLPFGLVSTVGIFTPVIAVFVGYAFMALNAIASELEEPFGVAPNDLALDAMSRTIERSLREMLGERDLPSPVAARGGYWLT</sequence>
<evidence type="ECO:0000256" key="2">
    <source>
        <dbReference type="ARBA" id="ARBA00022448"/>
    </source>
</evidence>
<dbReference type="GO" id="GO:0005886">
    <property type="term" value="C:plasma membrane"/>
    <property type="evidence" value="ECO:0007669"/>
    <property type="project" value="UniProtKB-SubCell"/>
</dbReference>
<organism evidence="10 11">
    <name type="scientific">Robbsia andropogonis</name>
    <dbReference type="NCBI Taxonomy" id="28092"/>
    <lineage>
        <taxon>Bacteria</taxon>
        <taxon>Pseudomonadati</taxon>
        <taxon>Pseudomonadota</taxon>
        <taxon>Betaproteobacteria</taxon>
        <taxon>Burkholderiales</taxon>
        <taxon>Burkholderiaceae</taxon>
        <taxon>Robbsia</taxon>
    </lineage>
</organism>
<protein>
    <recommendedName>
        <fullName evidence="12">Bestrophin</fullName>
    </recommendedName>
</protein>
<dbReference type="AlphaFoldDB" id="A0A0F5K210"/>
<dbReference type="PATRIC" id="fig|28092.6.peg.1927"/>
<evidence type="ECO:0000256" key="9">
    <source>
        <dbReference type="SAM" id="Phobius"/>
    </source>
</evidence>
<gene>
    <name evidence="10" type="ORF">WM40_08135</name>
</gene>
<evidence type="ECO:0000256" key="4">
    <source>
        <dbReference type="ARBA" id="ARBA00022692"/>
    </source>
</evidence>
<comment type="similarity">
    <text evidence="8">Belongs to the anion channel-forming bestrophin (TC 1.A.46) family.</text>
</comment>
<dbReference type="InterPro" id="IPR044669">
    <property type="entry name" value="YneE/VCCN1/2-like"/>
</dbReference>
<keyword evidence="2" id="KW-0813">Transport</keyword>
<keyword evidence="5 9" id="KW-1133">Transmembrane helix</keyword>
<keyword evidence="6" id="KW-0406">Ion transport</keyword>
<dbReference type="PANTHER" id="PTHR33281">
    <property type="entry name" value="UPF0187 PROTEIN YNEE"/>
    <property type="match status" value="1"/>
</dbReference>
<evidence type="ECO:0000313" key="10">
    <source>
        <dbReference type="EMBL" id="KKB64118.1"/>
    </source>
</evidence>
<comment type="caution">
    <text evidence="10">The sequence shown here is derived from an EMBL/GenBank/DDBJ whole genome shotgun (WGS) entry which is preliminary data.</text>
</comment>
<evidence type="ECO:0000256" key="5">
    <source>
        <dbReference type="ARBA" id="ARBA00022989"/>
    </source>
</evidence>
<feature type="transmembrane region" description="Helical" evidence="9">
    <location>
        <begin position="61"/>
        <end position="78"/>
    </location>
</feature>
<dbReference type="PANTHER" id="PTHR33281:SF19">
    <property type="entry name" value="VOLTAGE-DEPENDENT ANION CHANNEL-FORMING PROTEIN YNEE"/>
    <property type="match status" value="1"/>
</dbReference>
<dbReference type="RefSeq" id="WP_024901428.1">
    <property type="nucleotide sequence ID" value="NZ_CADFGU010000002.1"/>
</dbReference>
<dbReference type="Pfam" id="PF25539">
    <property type="entry name" value="Bestrophin_2"/>
    <property type="match status" value="1"/>
</dbReference>
<proteinExistence type="inferred from homology"/>
<evidence type="ECO:0000256" key="6">
    <source>
        <dbReference type="ARBA" id="ARBA00023065"/>
    </source>
</evidence>
<keyword evidence="4 9" id="KW-0812">Transmembrane</keyword>
<evidence type="ECO:0008006" key="12">
    <source>
        <dbReference type="Google" id="ProtNLM"/>
    </source>
</evidence>
<keyword evidence="11" id="KW-1185">Reference proteome</keyword>
<evidence type="ECO:0000256" key="7">
    <source>
        <dbReference type="ARBA" id="ARBA00023136"/>
    </source>
</evidence>
<accession>A0A0F5K210</accession>
<dbReference type="Proteomes" id="UP000033618">
    <property type="component" value="Unassembled WGS sequence"/>
</dbReference>